<name>A0A6J4U7F5_9BACT</name>
<dbReference type="SMART" id="SM00382">
    <property type="entry name" value="AAA"/>
    <property type="match status" value="1"/>
</dbReference>
<dbReference type="PANTHER" id="PTHR42759">
    <property type="entry name" value="MOXR FAMILY PROTEIN"/>
    <property type="match status" value="1"/>
</dbReference>
<protein>
    <submittedName>
        <fullName evidence="5">FIG022979: MoxR-like ATPases</fullName>
    </submittedName>
</protein>
<dbReference type="GO" id="GO:0016887">
    <property type="term" value="F:ATP hydrolysis activity"/>
    <property type="evidence" value="ECO:0007669"/>
    <property type="project" value="InterPro"/>
</dbReference>
<sequence>MDRDSLIVQQVARAAVENVERVVVGKRHEVLLVLVALLCRGHVLLEDVPGVGKTVLAKAIARTLGVGFKRIQFTPDLLPSDVTGVNVFNQESGRFEFRPGPIVAQLVLADEINRATPKTQAALLEAMEEGQVTVDGVSHALPRPFVVLATENPIDYEGTFPLPEAQLDRFLIRLSLGYPGRANELEMLERQHRAHPLEALETAVGVEELLAAQAAVREVHVAEPIKEYVVSLVEGTRAHEDVALGASPRGSLALYNTVRAWAAISGRDYVVPDDVKLLAEPALAHRVIVNPSARIKHVDSRVVVADVLARTAVPGAQPNRTVHGWT</sequence>
<comment type="similarity">
    <text evidence="3">Belongs to the MoxR family.</text>
</comment>
<dbReference type="Pfam" id="PF07726">
    <property type="entry name" value="AAA_3"/>
    <property type="match status" value="1"/>
</dbReference>
<accession>A0A6J4U7F5</accession>
<dbReference type="AlphaFoldDB" id="A0A6J4U7F5"/>
<dbReference type="InterPro" id="IPR050764">
    <property type="entry name" value="CbbQ/NirQ/NorQ/GpvN"/>
</dbReference>
<evidence type="ECO:0000256" key="1">
    <source>
        <dbReference type="ARBA" id="ARBA00022741"/>
    </source>
</evidence>
<dbReference type="SUPFAM" id="SSF52540">
    <property type="entry name" value="P-loop containing nucleoside triphosphate hydrolases"/>
    <property type="match status" value="1"/>
</dbReference>
<dbReference type="Gene3D" id="1.10.8.80">
    <property type="entry name" value="Magnesium chelatase subunit I, C-Terminal domain"/>
    <property type="match status" value="1"/>
</dbReference>
<dbReference type="InterPro" id="IPR041628">
    <property type="entry name" value="ChlI/MoxR_AAA_lid"/>
</dbReference>
<evidence type="ECO:0000259" key="4">
    <source>
        <dbReference type="SMART" id="SM00382"/>
    </source>
</evidence>
<dbReference type="InterPro" id="IPR011703">
    <property type="entry name" value="ATPase_AAA-3"/>
</dbReference>
<organism evidence="5">
    <name type="scientific">uncultured Thermomicrobiales bacterium</name>
    <dbReference type="NCBI Taxonomy" id="1645740"/>
    <lineage>
        <taxon>Bacteria</taxon>
        <taxon>Pseudomonadati</taxon>
        <taxon>Thermomicrobiota</taxon>
        <taxon>Thermomicrobia</taxon>
        <taxon>Thermomicrobiales</taxon>
        <taxon>environmental samples</taxon>
    </lineage>
</organism>
<dbReference type="PIRSF" id="PIRSF002849">
    <property type="entry name" value="AAA_ATPase_chaperone_MoxR_prd"/>
    <property type="match status" value="1"/>
</dbReference>
<dbReference type="InterPro" id="IPR027417">
    <property type="entry name" value="P-loop_NTPase"/>
</dbReference>
<feature type="domain" description="AAA+ ATPase" evidence="4">
    <location>
        <begin position="39"/>
        <end position="180"/>
    </location>
</feature>
<dbReference type="Pfam" id="PF17863">
    <property type="entry name" value="AAA_lid_2"/>
    <property type="match status" value="1"/>
</dbReference>
<dbReference type="InterPro" id="IPR003593">
    <property type="entry name" value="AAA+_ATPase"/>
</dbReference>
<dbReference type="GO" id="GO:0005524">
    <property type="term" value="F:ATP binding"/>
    <property type="evidence" value="ECO:0007669"/>
    <property type="project" value="UniProtKB-KW"/>
</dbReference>
<dbReference type="PANTHER" id="PTHR42759:SF5">
    <property type="entry name" value="METHANOL DEHYDROGENASE REGULATOR"/>
    <property type="match status" value="1"/>
</dbReference>
<dbReference type="EMBL" id="CADCWF010000040">
    <property type="protein sequence ID" value="CAA9540678.1"/>
    <property type="molecule type" value="Genomic_DNA"/>
</dbReference>
<evidence type="ECO:0000256" key="2">
    <source>
        <dbReference type="ARBA" id="ARBA00022840"/>
    </source>
</evidence>
<reference evidence="5" key="1">
    <citation type="submission" date="2020-02" db="EMBL/GenBank/DDBJ databases">
        <authorList>
            <person name="Meier V. D."/>
        </authorList>
    </citation>
    <scope>NUCLEOTIDE SEQUENCE</scope>
    <source>
        <strain evidence="5">AVDCRST_MAG59</strain>
    </source>
</reference>
<proteinExistence type="inferred from homology"/>
<dbReference type="CDD" id="cd00009">
    <property type="entry name" value="AAA"/>
    <property type="match status" value="1"/>
</dbReference>
<dbReference type="FunFam" id="3.40.50.300:FF:000640">
    <property type="entry name" value="MoxR family ATPase"/>
    <property type="match status" value="1"/>
</dbReference>
<keyword evidence="1" id="KW-0547">Nucleotide-binding</keyword>
<evidence type="ECO:0000313" key="5">
    <source>
        <dbReference type="EMBL" id="CAA9540678.1"/>
    </source>
</evidence>
<evidence type="ECO:0000256" key="3">
    <source>
        <dbReference type="ARBA" id="ARBA00061607"/>
    </source>
</evidence>
<keyword evidence="2" id="KW-0067">ATP-binding</keyword>
<gene>
    <name evidence="5" type="ORF">AVDCRST_MAG59-807</name>
</gene>
<dbReference type="Gene3D" id="3.40.50.300">
    <property type="entry name" value="P-loop containing nucleotide triphosphate hydrolases"/>
    <property type="match status" value="1"/>
</dbReference>